<dbReference type="OrthoDB" id="9762883at2"/>
<dbReference type="InterPro" id="IPR012338">
    <property type="entry name" value="Beta-lactam/transpept-like"/>
</dbReference>
<sequence length="260" mass="29474">MKKTGWILLALVLCLSACAPNNVKNEPDWEKYFTKYKAEGCFMLFDNSQGQFQAYNMDRIRLRFQPANTFDIFNTLVALQTGKIAHTSTVVADSAAGQSLTTVQAFKDNNTAHFQQLARLTGKSALAAWMDSVKYGNMKISSVDQFWLDNSLLISPDEQLGFAKKLYFDNLPFTKTAMEEVRKMMVQETTDKYILSYKTGAGMMGKKNEGWVIGWVEENRHPTFFVLNIESEDPAFDMNRIRLETAKAILADAGYFKGEK</sequence>
<gene>
    <name evidence="3" type="ORF">DCC81_01955</name>
</gene>
<evidence type="ECO:0000313" key="4">
    <source>
        <dbReference type="Proteomes" id="UP000244450"/>
    </source>
</evidence>
<dbReference type="RefSeq" id="WP_108684910.1">
    <property type="nucleotide sequence ID" value="NZ_QCYK01000001.1"/>
</dbReference>
<dbReference type="EMBL" id="QCYK01000001">
    <property type="protein sequence ID" value="PUZ28272.1"/>
    <property type="molecule type" value="Genomic_DNA"/>
</dbReference>
<keyword evidence="4" id="KW-1185">Reference proteome</keyword>
<evidence type="ECO:0000259" key="2">
    <source>
        <dbReference type="Pfam" id="PF00905"/>
    </source>
</evidence>
<keyword evidence="1" id="KW-0732">Signal</keyword>
<dbReference type="Pfam" id="PF00905">
    <property type="entry name" value="Transpeptidase"/>
    <property type="match status" value="1"/>
</dbReference>
<feature type="chain" id="PRO_5015518706" evidence="1">
    <location>
        <begin position="20"/>
        <end position="260"/>
    </location>
</feature>
<accession>A0A2T7BKT0</accession>
<reference evidence="3 4" key="1">
    <citation type="submission" date="2018-04" db="EMBL/GenBank/DDBJ databases">
        <title>Chitinophaga fuyangensis sp. nov., isolated from soil in a chemical factory.</title>
        <authorList>
            <person name="Chen K."/>
        </authorList>
    </citation>
    <scope>NUCLEOTIDE SEQUENCE [LARGE SCALE GENOMIC DNA]</scope>
    <source>
        <strain evidence="3 4">LY-1</strain>
    </source>
</reference>
<evidence type="ECO:0000313" key="3">
    <source>
        <dbReference type="EMBL" id="PUZ28272.1"/>
    </source>
</evidence>
<dbReference type="GO" id="GO:0008658">
    <property type="term" value="F:penicillin binding"/>
    <property type="evidence" value="ECO:0007669"/>
    <property type="project" value="InterPro"/>
</dbReference>
<comment type="caution">
    <text evidence="3">The sequence shown here is derived from an EMBL/GenBank/DDBJ whole genome shotgun (WGS) entry which is preliminary data.</text>
</comment>
<dbReference type="AlphaFoldDB" id="A0A2T7BKT0"/>
<evidence type="ECO:0000256" key="1">
    <source>
        <dbReference type="SAM" id="SignalP"/>
    </source>
</evidence>
<dbReference type="InterPro" id="IPR001460">
    <property type="entry name" value="PCN-bd_Tpept"/>
</dbReference>
<dbReference type="SUPFAM" id="SSF56601">
    <property type="entry name" value="beta-lactamase/transpeptidase-like"/>
    <property type="match status" value="1"/>
</dbReference>
<dbReference type="Proteomes" id="UP000244450">
    <property type="component" value="Unassembled WGS sequence"/>
</dbReference>
<feature type="domain" description="Penicillin-binding protein transpeptidase" evidence="2">
    <location>
        <begin position="41"/>
        <end position="250"/>
    </location>
</feature>
<organism evidence="3 4">
    <name type="scientific">Chitinophaga parva</name>
    <dbReference type="NCBI Taxonomy" id="2169414"/>
    <lineage>
        <taxon>Bacteria</taxon>
        <taxon>Pseudomonadati</taxon>
        <taxon>Bacteroidota</taxon>
        <taxon>Chitinophagia</taxon>
        <taxon>Chitinophagales</taxon>
        <taxon>Chitinophagaceae</taxon>
        <taxon>Chitinophaga</taxon>
    </lineage>
</organism>
<proteinExistence type="predicted"/>
<dbReference type="Gene3D" id="3.40.710.10">
    <property type="entry name" value="DD-peptidase/beta-lactamase superfamily"/>
    <property type="match status" value="1"/>
</dbReference>
<protein>
    <submittedName>
        <fullName evidence="3">Class D beta-lactamase</fullName>
    </submittedName>
</protein>
<feature type="signal peptide" evidence="1">
    <location>
        <begin position="1"/>
        <end position="19"/>
    </location>
</feature>
<name>A0A2T7BKT0_9BACT</name>